<keyword evidence="3 8" id="KW-0132">Cell division</keyword>
<organism evidence="11 12">
    <name type="scientific">Halobacillus campisalis</name>
    <dbReference type="NCBI Taxonomy" id="435909"/>
    <lineage>
        <taxon>Bacteria</taxon>
        <taxon>Bacillati</taxon>
        <taxon>Bacillota</taxon>
        <taxon>Bacilli</taxon>
        <taxon>Bacillales</taxon>
        <taxon>Bacillaceae</taxon>
        <taxon>Halobacillus</taxon>
    </lineage>
</organism>
<keyword evidence="12" id="KW-1185">Reference proteome</keyword>
<keyword evidence="7 8" id="KW-0131">Cell cycle</keyword>
<dbReference type="InterPro" id="IPR005548">
    <property type="entry name" value="Cell_div_FtsQ/DivIB_C"/>
</dbReference>
<dbReference type="PROSITE" id="PS51779">
    <property type="entry name" value="POTRA"/>
    <property type="match status" value="1"/>
</dbReference>
<evidence type="ECO:0000313" key="11">
    <source>
        <dbReference type="EMBL" id="MFC7320358.1"/>
    </source>
</evidence>
<dbReference type="RefSeq" id="WP_289214038.1">
    <property type="nucleotide sequence ID" value="NZ_JAPVRC010000001.1"/>
</dbReference>
<dbReference type="Gene3D" id="3.10.20.310">
    <property type="entry name" value="membrane protein fhac"/>
    <property type="match status" value="1"/>
</dbReference>
<dbReference type="PANTHER" id="PTHR37820:SF1">
    <property type="entry name" value="CELL DIVISION PROTEIN FTSQ"/>
    <property type="match status" value="1"/>
</dbReference>
<feature type="transmembrane region" description="Helical" evidence="8">
    <location>
        <begin position="28"/>
        <end position="45"/>
    </location>
</feature>
<comment type="function">
    <text evidence="8">Cell division protein that may be involved in stabilizing or promoting the assembly of the division complex.</text>
</comment>
<keyword evidence="4 8" id="KW-0812">Transmembrane</keyword>
<dbReference type="Pfam" id="PF08478">
    <property type="entry name" value="POTRA_1"/>
    <property type="match status" value="1"/>
</dbReference>
<proteinExistence type="inferred from homology"/>
<dbReference type="Pfam" id="PF03799">
    <property type="entry name" value="FtsQ_DivIB_C"/>
    <property type="match status" value="1"/>
</dbReference>
<feature type="compositionally biased region" description="Acidic residues" evidence="9">
    <location>
        <begin position="251"/>
        <end position="287"/>
    </location>
</feature>
<comment type="caution">
    <text evidence="11">The sequence shown here is derived from an EMBL/GenBank/DDBJ whole genome shotgun (WGS) entry which is preliminary data.</text>
</comment>
<keyword evidence="2 8" id="KW-1003">Cell membrane</keyword>
<evidence type="ECO:0000256" key="7">
    <source>
        <dbReference type="ARBA" id="ARBA00023306"/>
    </source>
</evidence>
<comment type="similarity">
    <text evidence="8">Belongs to the FtsQ/DivIB family. DivIB subfamily.</text>
</comment>
<accession>A0ABW2K2L2</accession>
<evidence type="ECO:0000256" key="5">
    <source>
        <dbReference type="ARBA" id="ARBA00022989"/>
    </source>
</evidence>
<dbReference type="EMBL" id="JBHTBY010000006">
    <property type="protein sequence ID" value="MFC7320358.1"/>
    <property type="molecule type" value="Genomic_DNA"/>
</dbReference>
<dbReference type="HAMAP" id="MF_00912">
    <property type="entry name" value="DivIB"/>
    <property type="match status" value="1"/>
</dbReference>
<dbReference type="Gene3D" id="3.40.50.10960">
    <property type="match status" value="1"/>
</dbReference>
<keyword evidence="5 8" id="KW-1133">Transmembrane helix</keyword>
<dbReference type="Proteomes" id="UP001596494">
    <property type="component" value="Unassembled WGS sequence"/>
</dbReference>
<keyword evidence="6 8" id="KW-0472">Membrane</keyword>
<dbReference type="InterPro" id="IPR026580">
    <property type="entry name" value="DivIB"/>
</dbReference>
<evidence type="ECO:0000256" key="1">
    <source>
        <dbReference type="ARBA" id="ARBA00004370"/>
    </source>
</evidence>
<evidence type="ECO:0000256" key="2">
    <source>
        <dbReference type="ARBA" id="ARBA00022475"/>
    </source>
</evidence>
<gene>
    <name evidence="8" type="primary">divIB</name>
    <name evidence="11" type="ORF">ACFQMN_05660</name>
</gene>
<evidence type="ECO:0000313" key="12">
    <source>
        <dbReference type="Proteomes" id="UP001596494"/>
    </source>
</evidence>
<dbReference type="GO" id="GO:0051301">
    <property type="term" value="P:cell division"/>
    <property type="evidence" value="ECO:0007669"/>
    <property type="project" value="UniProtKB-KW"/>
</dbReference>
<dbReference type="InterPro" id="IPR013685">
    <property type="entry name" value="POTRA_FtsQ_type"/>
</dbReference>
<evidence type="ECO:0000256" key="8">
    <source>
        <dbReference type="HAMAP-Rule" id="MF_00912"/>
    </source>
</evidence>
<feature type="region of interest" description="Disordered" evidence="9">
    <location>
        <begin position="246"/>
        <end position="287"/>
    </location>
</feature>
<reference evidence="12" key="1">
    <citation type="journal article" date="2019" name="Int. J. Syst. Evol. Microbiol.">
        <title>The Global Catalogue of Microorganisms (GCM) 10K type strain sequencing project: providing services to taxonomists for standard genome sequencing and annotation.</title>
        <authorList>
            <consortium name="The Broad Institute Genomics Platform"/>
            <consortium name="The Broad Institute Genome Sequencing Center for Infectious Disease"/>
            <person name="Wu L."/>
            <person name="Ma J."/>
        </authorList>
    </citation>
    <scope>NUCLEOTIDE SEQUENCE [LARGE SCALE GENOMIC DNA]</scope>
    <source>
        <strain evidence="12">CCUG 73951</strain>
    </source>
</reference>
<evidence type="ECO:0000256" key="4">
    <source>
        <dbReference type="ARBA" id="ARBA00022692"/>
    </source>
</evidence>
<comment type="subcellular location">
    <subcellularLocation>
        <location evidence="8">Cell membrane</location>
        <topology evidence="8">Single-pass type II membrane protein</topology>
    </subcellularLocation>
    <subcellularLocation>
        <location evidence="1">Membrane</location>
    </subcellularLocation>
    <text evidence="8">Localizes to the division septum.</text>
</comment>
<evidence type="ECO:0000259" key="10">
    <source>
        <dbReference type="PROSITE" id="PS51779"/>
    </source>
</evidence>
<feature type="domain" description="POTRA" evidence="10">
    <location>
        <begin position="50"/>
        <end position="120"/>
    </location>
</feature>
<dbReference type="PANTHER" id="PTHR37820">
    <property type="entry name" value="CELL DIVISION PROTEIN DIVIB"/>
    <property type="match status" value="1"/>
</dbReference>
<evidence type="ECO:0000256" key="9">
    <source>
        <dbReference type="SAM" id="MobiDB-lite"/>
    </source>
</evidence>
<dbReference type="InterPro" id="IPR034746">
    <property type="entry name" value="POTRA"/>
</dbReference>
<evidence type="ECO:0000256" key="3">
    <source>
        <dbReference type="ARBA" id="ARBA00022618"/>
    </source>
</evidence>
<evidence type="ECO:0000256" key="6">
    <source>
        <dbReference type="ARBA" id="ARBA00023136"/>
    </source>
</evidence>
<protein>
    <recommendedName>
        <fullName evidence="8">Cell division protein DivIB</fullName>
    </recommendedName>
</protein>
<dbReference type="InterPro" id="IPR050487">
    <property type="entry name" value="FtsQ_DivIB"/>
</dbReference>
<sequence length="287" mass="32112">MQEKKVVSIEDRIPKLKQIRKKKANRRLIQYLSILFLLIAVVVYLQSPLSHVNEVKVEGGTFVSSAEIEELSEIESNTNIWQVEAGAVEDRVSTHPQVMSADVKRSLPSTIVVEIEEAERIGYIQTEGQFQPILENGSLIDATTELPGGDAPILKEFSDSSYLEEMSKQLKEVPDSISRLISEIHYTPDEDNPYLITLYMNDGYEVQASIRTFSEKITAYPSITSQIEEGERGIIHIDVGAYFEAYPKSEDESEDGEDESDAVGEETEESESIIEDEGGVVEDENEG</sequence>
<name>A0ABW2K2L2_9BACI</name>